<proteinExistence type="predicted"/>
<dbReference type="Gene3D" id="3.40.50.360">
    <property type="match status" value="1"/>
</dbReference>
<sequence length="152" mass="16910">MKALVIYSSIHHGNTEKIAKEISNILQGDLVQFSDFRENILEDYDLIGFGSGIFHGRHHHTAIKIAQNINVKGKDTFIFSTSGSGQIKYNKVLADILASKGANLVGEFSCRGYNIYGLFKWIGGIGKGRPNEKDLLKAREFAHDLLKKVMSN</sequence>
<reference evidence="2 3" key="1">
    <citation type="submission" date="2016-09" db="EMBL/GenBank/DDBJ databases">
        <title>Genomic analysis reveals versatility of anaerobic energy metabolism of Geosporobacter ferrireducens IRF9 of phylum Firmicutes.</title>
        <authorList>
            <person name="Kim S.-J."/>
        </authorList>
    </citation>
    <scope>NUCLEOTIDE SEQUENCE [LARGE SCALE GENOMIC DNA]</scope>
    <source>
        <strain evidence="2 3">IRF9</strain>
    </source>
</reference>
<dbReference type="RefSeq" id="WP_069977521.1">
    <property type="nucleotide sequence ID" value="NZ_CP017269.1"/>
</dbReference>
<feature type="domain" description="Flavodoxin-like" evidence="1">
    <location>
        <begin position="4"/>
        <end position="146"/>
    </location>
</feature>
<evidence type="ECO:0000313" key="3">
    <source>
        <dbReference type="Proteomes" id="UP000095743"/>
    </source>
</evidence>
<dbReference type="STRING" id="1424294.Gferi_14065"/>
<keyword evidence="3" id="KW-1185">Reference proteome</keyword>
<accession>A0A1D8GI63</accession>
<gene>
    <name evidence="2" type="ORF">Gferi_14065</name>
</gene>
<dbReference type="SUPFAM" id="SSF52218">
    <property type="entry name" value="Flavoproteins"/>
    <property type="match status" value="1"/>
</dbReference>
<dbReference type="GO" id="GO:0070819">
    <property type="term" value="F:menaquinone-dependent protoporphyrinogen oxidase activity"/>
    <property type="evidence" value="ECO:0007669"/>
    <property type="project" value="TreeGrafter"/>
</dbReference>
<dbReference type="PANTHER" id="PTHR38030:SF2">
    <property type="entry name" value="PROTOPORPHYRINOGEN IX DEHYDROGENASE [QUINONE]"/>
    <property type="match status" value="1"/>
</dbReference>
<dbReference type="PANTHER" id="PTHR38030">
    <property type="entry name" value="PROTOPORPHYRINOGEN IX DEHYDROGENASE [MENAQUINONE]"/>
    <property type="match status" value="1"/>
</dbReference>
<dbReference type="InterPro" id="IPR026816">
    <property type="entry name" value="Flavodoxin_dom"/>
</dbReference>
<evidence type="ECO:0000259" key="1">
    <source>
        <dbReference type="PROSITE" id="PS50902"/>
    </source>
</evidence>
<dbReference type="EMBL" id="CP017269">
    <property type="protein sequence ID" value="AOT70597.1"/>
    <property type="molecule type" value="Genomic_DNA"/>
</dbReference>
<organism evidence="2 3">
    <name type="scientific">Geosporobacter ferrireducens</name>
    <dbReference type="NCBI Taxonomy" id="1424294"/>
    <lineage>
        <taxon>Bacteria</taxon>
        <taxon>Bacillati</taxon>
        <taxon>Bacillota</taxon>
        <taxon>Clostridia</taxon>
        <taxon>Peptostreptococcales</taxon>
        <taxon>Thermotaleaceae</taxon>
        <taxon>Geosporobacter</taxon>
    </lineage>
</organism>
<dbReference type="Proteomes" id="UP000095743">
    <property type="component" value="Chromosome"/>
</dbReference>
<dbReference type="GO" id="GO:0016651">
    <property type="term" value="F:oxidoreductase activity, acting on NAD(P)H"/>
    <property type="evidence" value="ECO:0007669"/>
    <property type="project" value="UniProtKB-ARBA"/>
</dbReference>
<dbReference type="InterPro" id="IPR029039">
    <property type="entry name" value="Flavoprotein-like_sf"/>
</dbReference>
<evidence type="ECO:0000313" key="2">
    <source>
        <dbReference type="EMBL" id="AOT70597.1"/>
    </source>
</evidence>
<dbReference type="GO" id="GO:0010181">
    <property type="term" value="F:FMN binding"/>
    <property type="evidence" value="ECO:0007669"/>
    <property type="project" value="InterPro"/>
</dbReference>
<dbReference type="AlphaFoldDB" id="A0A1D8GI63"/>
<name>A0A1D8GI63_9FIRM</name>
<dbReference type="Pfam" id="PF12724">
    <property type="entry name" value="Flavodoxin_5"/>
    <property type="match status" value="1"/>
</dbReference>
<dbReference type="PROSITE" id="PS50902">
    <property type="entry name" value="FLAVODOXIN_LIKE"/>
    <property type="match status" value="1"/>
</dbReference>
<dbReference type="KEGG" id="gfe:Gferi_14065"/>
<dbReference type="InterPro" id="IPR052200">
    <property type="entry name" value="Protoporphyrinogen_IX_DH"/>
</dbReference>
<dbReference type="GO" id="GO:0006783">
    <property type="term" value="P:heme biosynthetic process"/>
    <property type="evidence" value="ECO:0007669"/>
    <property type="project" value="TreeGrafter"/>
</dbReference>
<dbReference type="InterPro" id="IPR008254">
    <property type="entry name" value="Flavodoxin/NO_synth"/>
</dbReference>
<protein>
    <submittedName>
        <fullName evidence="2">Flavodoxin</fullName>
    </submittedName>
</protein>
<dbReference type="OrthoDB" id="4564047at2"/>